<dbReference type="KEGG" id="epo:Epro_0001"/>
<sequence length="2945" mass="303908">MKTILRAVITFFVCVCHTVLDTVSMLNKKWIPIFIGSRKAVTFSLLLATFSLFLAAPKTNAQTSVNNFADFIAITTTTNNYDISLTGDIFFSGGNFNVLSGTITGNGYVLDGQNVNAGVLLTSGNNLFFYGPITFQNFSKIVGSSGTAAQGGALFVAGAYNAYSDSTTILNFTNAIISFTSNTVRSGVNGAAAQGGGLFVGGVVSASAGIGANHSSSSGTAIVNFTSSTINFTSNTVASGNNGTVAQGGGLFVGGAVSAGTYSNGVNNSSGGTAIVNFTSSTINFTSNTLVVSGNTDGTAAQGGGLFVGGAVSAGTYGTGVSNSSNSTAIVNFILSTINFTSNTVTNTNQGTVAQGGGLFVGGAVAAGVRAGTNNASSATAIVNFTSSTINFAGNIAKSGSAATAAQGGGLFVGGAVAAGANDTTGTNNASSGTAIVNFVLSTINFTSNTVRGGDAGTAAQGGGLFVGGAVAAGGMGASKNFSSSGAAIVSFTSSTINFAGNMLIVDGSNGSSTQGGGLFVGGAVAASSYGNGVNNSSNSTAIVTFTDSKVNIDGNAAQDGGGMFISGSVSTGSFYGIGVATNGVAQVNFTGSTIAITGNVASVQGGGIYIAGNYGAGSSGGQASLIFENAQVSFTSNTATSGSAIYANNGSTVVFKNSDVKFIENVTIGATTENGGAVSVERRSKVIFSSGTTEFKDNTASRGSGVYVRSSSTVEFIYGDVKFDNSYIYVVMDSTISFSSSNVLLSNNNTGARATSVGSRAWFLVNSSTVEYVNNNSDNGAAIFLDSKGSAVFYRSNVNFSSNTADDSGGAIGSRYFSTGSGNMAFEGGVVNFNYNTAGSAGGAIYIAASSTMSFTGTTVTFQGNSARQGGAVNAVSNSSFIFTGGAVEFLWNNTTNGNGVVYWDTSSYVGLENAKITKAIGNQANNGGFLYLVNQGTWSFANIDMSSNTARSGYGGALYLNSATVVFSGTNTISYNTANSYGGAIQAFDTKNIDFSLATLKAEGNMSAAGGFLYAVNTGTITFGAAEFYANTTTASGSGGALYAGPNAQFNFIATTTTFENNMAGNVGGALYILNSTNGYIKSANTLVFKNNKQTAAGGAGGGAIYILSSLSTIFEAPVMNFDGNTAVGNGGAAMINLSAAQFLGSGEIKFSNNIAKGNGASAGGGALFLNGAQAYFDNREVTFYNNQSSPLNAGGQSGGGGALYLYSIATGTSAYVEFNGKTNFTSNTAVERGGAIAMHGQVKVSSAVFNEDVYFGYNSAANGVGGAISMIGPIGNKLVFNGNTTEFKGNEAKNAGWDGAVGGAISAGDASDSAVEFNSQITSFTANKAYGAGALNLTQSSVAFSKEVYFTSNAAKFAGGGVAVVKTGQSYIFGSTAVFSENTAATDGGALYNYQGIIETKGNTIFKGNKAQASAGAIYNYEGLVNLGGNVVFEANQAEVSGGALYADAAASEIQFADGSTITFKGNKATQNGGAIYATAGAKIVFSSGIAQLVVAGNTAAKGGFIAVENATATFDGGNFSFSNSTASISGGFLYAANNAIANFENIYASSNSAALGGFIAAESGAIINITGSTISANVATSSGGAIYLSNNSVANFNGDVLFATNTASFGGGAIYMENSSASFTANAIFDYNGSVSGAVMQAVNSQIYFTGVSSFTNNYNAGSEYNNTDRGAVYLLNSTATFNDTYFIGNTGAYYDIAGGALNSDNAIIQFLGNITVFAGNRARQANSAAYMLGAKVSNSTVLFKSTTTIFNGNSFWADNSTVTFSGNYVEFSSNNINNTSGGAIRSVNADILFENVQVVFNDNQARPGYMTPSEYSAYGGAIANIGGRISFVNAPVLFEGNVADIYSNAYSRNIFGGAIYNANGGIITIGSATFVGNVAYSSGGAVYNASIYNMETGIGDIIYEGNTAGFAGNDIYNIGTININGGAKGVYIYDGMYSSNIVNKYNAGVLYLSSGNYFSTIFNQSSGTTLIDKAEVTIENAVWNVATSSGVRVTTSAVTTTNTAVKFDKNINTDGGALYAYASTITFNGNTVIFESNTASNYGGALYAENSSVTFNNAQINFTSNAAVDGGAIYSNLANITFNNGNATFTNNKALTGSGGAIYAVDDLVFDGANVDFTGNEALSGNGGAIFADDTILTIKNAVMTFMNNKALLGGAVYASNNSNITLSGRGNFTGNEAATNGAAVYVTGGSTVTIEAANGDIIFSGNKAAGTPNDIYADNNSRLNLITSGTNTISIAGGILSNTAGTAIEVNKTGTGTLLLGSDNEVWGDFTATAGKVVLLESATFKANNIIFNGAELDMTDADLYDNLHVNVATATTMFASNTSLLMDIFKNGNNDQIFASSAQIGGNLQIKAHFGVYNNQEYHLIMSSENAINGTFANATFVYVGTGAFSYQVKYNDITDWTGVVRIIVNGINKGDFQNLPKLTFNQSEVAKTWDELSIILPTNDLEKIMEATANLSDQEEQKKVLAIASGYFHSNVIKSAALDSDNNELYDRIKNHSTREHTNSAIWAQVTGGNTKLGGDENSLGEYKDNRYGVMAGFDIYFGSMSSINKTMLGIYVNYKDQSMNQEASKATLNKIGGGLYGGYIEESYEIKAMIGGSKDSYETTRNIAISQYLPVPPYADRNAKANYEGFTLGADVEGALKYKIGNNTNFRPYAGAELKNVSYDGFTETGANGLNLKVEAGNYLRTTARVGAGVNYDDKTWAGYVNLEGKYLLTGKKYEIESVFEGTEVKFLSRGYEENGLILGATLGGSVRITEGLKFFINANAHTAEKFTNLYANAGLRYNFCGITHKEKEEPVPAPVVVVEQAKPEIIEQPKPAVEAGKKQIQPYRSRAVNFDTNKYLLKSNHIMSIKEHAEYIKQHEYKKITIEGHTDSTGNEKVNQPLSERRAQSVYNELANNGIPKEKMEIVGHSSKNPVDTNKTKEGRANNRRVEIFVE</sequence>
<name>A0A0G3WHK2_9BACT</name>
<dbReference type="RefSeq" id="WP_052569475.1">
    <property type="nucleotide sequence ID" value="NZ_CP009498.1"/>
</dbReference>
<gene>
    <name evidence="11" type="primary">ompA</name>
    <name evidence="11" type="ORF">Epro_0001</name>
</gene>
<dbReference type="Pfam" id="PF00691">
    <property type="entry name" value="OmpA"/>
    <property type="match status" value="1"/>
</dbReference>
<evidence type="ECO:0000256" key="6">
    <source>
        <dbReference type="ARBA" id="ARBA00023136"/>
    </source>
</evidence>
<organism evidence="11 12">
    <name type="scientific">Endomicrobium proavitum</name>
    <dbReference type="NCBI Taxonomy" id="1408281"/>
    <lineage>
        <taxon>Bacteria</taxon>
        <taxon>Pseudomonadati</taxon>
        <taxon>Elusimicrobiota</taxon>
        <taxon>Endomicrobiia</taxon>
        <taxon>Endomicrobiales</taxon>
        <taxon>Endomicrobiaceae</taxon>
        <taxon>Endomicrobium</taxon>
    </lineage>
</organism>
<proteinExistence type="predicted"/>
<dbReference type="SUPFAM" id="SSF103515">
    <property type="entry name" value="Autotransporter"/>
    <property type="match status" value="1"/>
</dbReference>
<evidence type="ECO:0000256" key="2">
    <source>
        <dbReference type="ARBA" id="ARBA00004442"/>
    </source>
</evidence>
<evidence type="ECO:0000256" key="8">
    <source>
        <dbReference type="PROSITE-ProRule" id="PRU00473"/>
    </source>
</evidence>
<dbReference type="GO" id="GO:0005576">
    <property type="term" value="C:extracellular region"/>
    <property type="evidence" value="ECO:0007669"/>
    <property type="project" value="UniProtKB-SubCell"/>
</dbReference>
<keyword evidence="12" id="KW-1185">Reference proteome</keyword>
<keyword evidence="6 8" id="KW-0472">Membrane</keyword>
<dbReference type="InterPro" id="IPR006665">
    <property type="entry name" value="OmpA-like"/>
</dbReference>
<dbReference type="NCBIfam" id="TIGR01376">
    <property type="entry name" value="POMP_repeat"/>
    <property type="match status" value="7"/>
</dbReference>
<dbReference type="SMART" id="SM00869">
    <property type="entry name" value="Autotransporter"/>
    <property type="match status" value="1"/>
</dbReference>
<accession>A0A0G3WHK2</accession>
<dbReference type="CDD" id="cd07185">
    <property type="entry name" value="OmpA_C-like"/>
    <property type="match status" value="1"/>
</dbReference>
<protein>
    <submittedName>
        <fullName evidence="11">Outer membrane protein and related peptidoglycan-associated (Lipo)proteins</fullName>
    </submittedName>
</protein>
<dbReference type="InterPro" id="IPR005546">
    <property type="entry name" value="Autotransporte_beta"/>
</dbReference>
<dbReference type="InterPro" id="IPR006664">
    <property type="entry name" value="OMP_bac"/>
</dbReference>
<dbReference type="InterPro" id="IPR036709">
    <property type="entry name" value="Autotransporte_beta_dom_sf"/>
</dbReference>
<dbReference type="PANTHER" id="PTHR11319:SF35">
    <property type="entry name" value="OUTER MEMBRANE PROTEIN PMPC-RELATED"/>
    <property type="match status" value="1"/>
</dbReference>
<dbReference type="GO" id="GO:0009279">
    <property type="term" value="C:cell outer membrane"/>
    <property type="evidence" value="ECO:0007669"/>
    <property type="project" value="UniProtKB-SubCell"/>
</dbReference>
<evidence type="ECO:0000256" key="4">
    <source>
        <dbReference type="ARBA" id="ARBA00022525"/>
    </source>
</evidence>
<dbReference type="OrthoDB" id="16642at2"/>
<evidence type="ECO:0000256" key="5">
    <source>
        <dbReference type="ARBA" id="ARBA00022729"/>
    </source>
</evidence>
<dbReference type="InterPro" id="IPR011050">
    <property type="entry name" value="Pectin_lyase_fold/virulence"/>
</dbReference>
<dbReference type="SUPFAM" id="SSF103088">
    <property type="entry name" value="OmpA-like"/>
    <property type="match status" value="1"/>
</dbReference>
<feature type="domain" description="Autotransporter" evidence="10">
    <location>
        <begin position="2507"/>
        <end position="2793"/>
    </location>
</feature>
<dbReference type="InterPro" id="IPR003368">
    <property type="entry name" value="POMP_repeat"/>
</dbReference>
<dbReference type="STRING" id="1408281.Epro_0001"/>
<comment type="subcellular location">
    <subcellularLocation>
        <location evidence="1">Cell envelope</location>
    </subcellularLocation>
    <subcellularLocation>
        <location evidence="2">Cell outer membrane</location>
    </subcellularLocation>
    <subcellularLocation>
        <location evidence="3">Secreted</location>
    </subcellularLocation>
</comment>
<dbReference type="PANTHER" id="PTHR11319">
    <property type="entry name" value="G PROTEIN-COUPLED RECEPTOR-RELATED"/>
    <property type="match status" value="1"/>
</dbReference>
<evidence type="ECO:0000259" key="9">
    <source>
        <dbReference type="PROSITE" id="PS51123"/>
    </source>
</evidence>
<dbReference type="SUPFAM" id="SSF51126">
    <property type="entry name" value="Pectin lyase-like"/>
    <property type="match status" value="1"/>
</dbReference>
<feature type="domain" description="OmpA-like" evidence="9">
    <location>
        <begin position="2831"/>
        <end position="2945"/>
    </location>
</feature>
<reference evidence="11 12" key="1">
    <citation type="submission" date="2014-09" db="EMBL/GenBank/DDBJ databases">
        <title>Complete genome sequence of Endomicrobium proavitum.</title>
        <authorList>
            <person name="Zheng H."/>
        </authorList>
    </citation>
    <scope>NUCLEOTIDE SEQUENCE [LARGE SCALE GENOMIC DNA]</scope>
    <source>
        <strain evidence="11 12">Rsa215</strain>
    </source>
</reference>
<evidence type="ECO:0000256" key="7">
    <source>
        <dbReference type="ARBA" id="ARBA00023237"/>
    </source>
</evidence>
<keyword evidence="4" id="KW-0964">Secreted</keyword>
<evidence type="ECO:0000256" key="1">
    <source>
        <dbReference type="ARBA" id="ARBA00004196"/>
    </source>
</evidence>
<dbReference type="InterPro" id="IPR036737">
    <property type="entry name" value="OmpA-like_sf"/>
</dbReference>
<evidence type="ECO:0000259" key="10">
    <source>
        <dbReference type="PROSITE" id="PS51208"/>
    </source>
</evidence>
<dbReference type="Proteomes" id="UP000035337">
    <property type="component" value="Chromosome"/>
</dbReference>
<evidence type="ECO:0000313" key="12">
    <source>
        <dbReference type="Proteomes" id="UP000035337"/>
    </source>
</evidence>
<evidence type="ECO:0000313" key="11">
    <source>
        <dbReference type="EMBL" id="AKL97380.1"/>
    </source>
</evidence>
<dbReference type="InterPro" id="IPR006626">
    <property type="entry name" value="PbH1"/>
</dbReference>
<dbReference type="Gene3D" id="3.30.1330.60">
    <property type="entry name" value="OmpA-like domain"/>
    <property type="match status" value="1"/>
</dbReference>
<evidence type="ECO:0000256" key="3">
    <source>
        <dbReference type="ARBA" id="ARBA00004613"/>
    </source>
</evidence>
<dbReference type="PATRIC" id="fig|1408281.3.peg.1"/>
<dbReference type="EMBL" id="CP009498">
    <property type="protein sequence ID" value="AKL97380.1"/>
    <property type="molecule type" value="Genomic_DNA"/>
</dbReference>
<dbReference type="Pfam" id="PF02415">
    <property type="entry name" value="Chlam_PMP"/>
    <property type="match status" value="3"/>
</dbReference>
<keyword evidence="7" id="KW-0998">Cell outer membrane</keyword>
<dbReference type="PROSITE" id="PS51208">
    <property type="entry name" value="AUTOTRANSPORTER"/>
    <property type="match status" value="1"/>
</dbReference>
<dbReference type="SMART" id="SM00710">
    <property type="entry name" value="PbH1"/>
    <property type="match status" value="27"/>
</dbReference>
<keyword evidence="5" id="KW-0732">Signal</keyword>
<dbReference type="PROSITE" id="PS51123">
    <property type="entry name" value="OMPA_2"/>
    <property type="match status" value="1"/>
</dbReference>
<dbReference type="PRINTS" id="PR01021">
    <property type="entry name" value="OMPADOMAIN"/>
</dbReference>